<dbReference type="Pfam" id="PF26589">
    <property type="entry name" value="DUF8186"/>
    <property type="match status" value="1"/>
</dbReference>
<keyword evidence="1" id="KW-1133">Transmembrane helix</keyword>
<evidence type="ECO:0000313" key="3">
    <source>
        <dbReference type="EMBL" id="SFL63271.1"/>
    </source>
</evidence>
<keyword evidence="4" id="KW-1185">Reference proteome</keyword>
<keyword evidence="1" id="KW-0472">Membrane</keyword>
<proteinExistence type="predicted"/>
<name>A0A1I4JAN4_9EURY</name>
<feature type="transmembrane region" description="Helical" evidence="1">
    <location>
        <begin position="578"/>
        <end position="604"/>
    </location>
</feature>
<keyword evidence="1" id="KW-0812">Transmembrane</keyword>
<gene>
    <name evidence="3" type="ORF">SAMN04487950_4422</name>
</gene>
<feature type="domain" description="DUF8186" evidence="2">
    <location>
        <begin position="110"/>
        <end position="287"/>
    </location>
</feature>
<organism evidence="3 4">
    <name type="scientific">Halogranum rubrum</name>
    <dbReference type="NCBI Taxonomy" id="553466"/>
    <lineage>
        <taxon>Archaea</taxon>
        <taxon>Methanobacteriati</taxon>
        <taxon>Methanobacteriota</taxon>
        <taxon>Stenosarchaea group</taxon>
        <taxon>Halobacteria</taxon>
        <taxon>Halobacteriales</taxon>
        <taxon>Haloferacaceae</taxon>
    </lineage>
</organism>
<evidence type="ECO:0000256" key="1">
    <source>
        <dbReference type="SAM" id="Phobius"/>
    </source>
</evidence>
<accession>A0A1I4JAN4</accession>
<dbReference type="EMBL" id="FOTC01000010">
    <property type="protein sequence ID" value="SFL63271.1"/>
    <property type="molecule type" value="Genomic_DNA"/>
</dbReference>
<protein>
    <recommendedName>
        <fullName evidence="2">DUF8186 domain-containing protein</fullName>
    </recommendedName>
</protein>
<reference evidence="4" key="1">
    <citation type="submission" date="2016-10" db="EMBL/GenBank/DDBJ databases">
        <authorList>
            <person name="Varghese N."/>
            <person name="Submissions S."/>
        </authorList>
    </citation>
    <scope>NUCLEOTIDE SEQUENCE [LARGE SCALE GENOMIC DNA]</scope>
    <source>
        <strain evidence="4">CGMCC 1.7738</strain>
    </source>
</reference>
<evidence type="ECO:0000313" key="4">
    <source>
        <dbReference type="Proteomes" id="UP000199607"/>
    </source>
</evidence>
<dbReference type="RefSeq" id="WP_218149004.1">
    <property type="nucleotide sequence ID" value="NZ_FOTC01000010.1"/>
</dbReference>
<sequence>MTDSLPLTGLVVVALLALPVVSAVTAPTGTAPNNGTRAFISDDRDPNAGTLPPFVLSTLDDVVRAENVSVANISRMRDFSYATTQPPYRVGPNQQTLREYRLAQLNSIQRNDSTSLWLPDSQRSNGTVVKDAHITILGTNEGVRTGMGASEGNRSENASGRLLIPRNGTVLTQLDYSTLLPNQTCTVAGDTKTCLSYDLLEQQVDRSVRIGNQTWESDSAPPRQLEYDGASATEPTTMQVRATINSTVAVTTKTYVRDGGGWQLSNTTADETLTLSHTVQDSAPVVVTTNQDLSVTQTIVRSEDGIDRIILRFEGPQTLSDRRLWSYARFKGSAGRVQNVWGVYSQRRYTNATRGRRLLTTSNTTLSPSNTTRLNQTLAQQLAVTDGRQRTVPFPNVLELRLTARSRQPTLRWTQNTSVTAAPEITRLNGFNMSGSAAPLDRRVNLSSAPPRGYTTIVITNVDQPITEVRDIHNDSIPLTTQTVREQNASLSATTLNETHARIQLTDSSTGQPLAGRTLWLSGAAQGRVMTNVDGAVVVERRDLYVTASFTGATNVSENVYYGPAQTRVAFQPEPFNIYQLLTSLAGALVSVAAFLVFFAPFAYMRRGTG</sequence>
<evidence type="ECO:0000259" key="2">
    <source>
        <dbReference type="Pfam" id="PF26589"/>
    </source>
</evidence>
<dbReference type="InterPro" id="IPR058499">
    <property type="entry name" value="DUF8186"/>
</dbReference>
<dbReference type="STRING" id="553466.SAMN04487950_4422"/>
<dbReference type="AlphaFoldDB" id="A0A1I4JAN4"/>
<dbReference type="Proteomes" id="UP000199607">
    <property type="component" value="Unassembled WGS sequence"/>
</dbReference>